<comment type="pathway">
    <text evidence="1 14">Amino-acid biosynthesis; L-threonine biosynthesis; L-threonine from L-aspartate: step 3/5.</text>
</comment>
<dbReference type="UniPathway" id="UPA00051">
    <property type="reaction ID" value="UER00465"/>
</dbReference>
<evidence type="ECO:0000256" key="10">
    <source>
        <dbReference type="ARBA" id="ARBA00023167"/>
    </source>
</evidence>
<keyword evidence="8 14" id="KW-0560">Oxidoreductase</keyword>
<evidence type="ECO:0000256" key="8">
    <source>
        <dbReference type="ARBA" id="ARBA00023002"/>
    </source>
</evidence>
<reference evidence="18 19" key="1">
    <citation type="submission" date="2020-07" db="EMBL/GenBank/DDBJ databases">
        <title>A new beta-1,3-glucan-decomposing anaerobic bacterium isolated from anoxic soil subjected to biological soil disinfestation.</title>
        <authorList>
            <person name="Ueki A."/>
            <person name="Tonouchi A."/>
        </authorList>
    </citation>
    <scope>NUCLEOTIDE SEQUENCE [LARGE SCALE GENOMIC DNA]</scope>
    <source>
        <strain evidence="18 19">TW1</strain>
    </source>
</reference>
<name>A0A6V8SLJ1_9CLOT</name>
<evidence type="ECO:0000256" key="1">
    <source>
        <dbReference type="ARBA" id="ARBA00005056"/>
    </source>
</evidence>
<evidence type="ECO:0000256" key="5">
    <source>
        <dbReference type="ARBA" id="ARBA00013376"/>
    </source>
</evidence>
<evidence type="ECO:0000256" key="4">
    <source>
        <dbReference type="ARBA" id="ARBA00013213"/>
    </source>
</evidence>
<dbReference type="PANTHER" id="PTHR43331:SF1">
    <property type="entry name" value="HOMOSERINE DEHYDROGENASE"/>
    <property type="match status" value="1"/>
</dbReference>
<keyword evidence="19" id="KW-1185">Reference proteome</keyword>
<evidence type="ECO:0000256" key="9">
    <source>
        <dbReference type="ARBA" id="ARBA00023053"/>
    </source>
</evidence>
<keyword evidence="7 14" id="KW-0791">Threonine biosynthesis</keyword>
<evidence type="ECO:0000256" key="15">
    <source>
        <dbReference type="RuleBase" id="RU004171"/>
    </source>
</evidence>
<evidence type="ECO:0000259" key="17">
    <source>
        <dbReference type="Pfam" id="PF03447"/>
    </source>
</evidence>
<dbReference type="NCBIfam" id="NF005290">
    <property type="entry name" value="PRK06813.1"/>
    <property type="match status" value="1"/>
</dbReference>
<dbReference type="GO" id="GO:0009088">
    <property type="term" value="P:threonine biosynthetic process"/>
    <property type="evidence" value="ECO:0007669"/>
    <property type="project" value="UniProtKB-UniPathway"/>
</dbReference>
<dbReference type="InterPro" id="IPR019811">
    <property type="entry name" value="HDH_CS"/>
</dbReference>
<dbReference type="GO" id="GO:0004412">
    <property type="term" value="F:homoserine dehydrogenase activity"/>
    <property type="evidence" value="ECO:0007669"/>
    <property type="project" value="UniProtKB-EC"/>
</dbReference>
<evidence type="ECO:0000256" key="2">
    <source>
        <dbReference type="ARBA" id="ARBA00005062"/>
    </source>
</evidence>
<dbReference type="SUPFAM" id="SSF51735">
    <property type="entry name" value="NAD(P)-binding Rossmann-fold domains"/>
    <property type="match status" value="1"/>
</dbReference>
<dbReference type="Pfam" id="PF03447">
    <property type="entry name" value="NAD_binding_3"/>
    <property type="match status" value="1"/>
</dbReference>
<dbReference type="Gene3D" id="3.40.50.720">
    <property type="entry name" value="NAD(P)-binding Rossmann-like Domain"/>
    <property type="match status" value="1"/>
</dbReference>
<evidence type="ECO:0000256" key="6">
    <source>
        <dbReference type="ARBA" id="ARBA00022605"/>
    </source>
</evidence>
<evidence type="ECO:0000256" key="13">
    <source>
        <dbReference type="PIRSR" id="PIRSR036497-2"/>
    </source>
</evidence>
<feature type="binding site" evidence="13">
    <location>
        <position position="209"/>
    </location>
    <ligand>
        <name>L-homoserine</name>
        <dbReference type="ChEBI" id="CHEBI:57476"/>
    </ligand>
</feature>
<organism evidence="18 19">
    <name type="scientific">Clostridium fungisolvens</name>
    <dbReference type="NCBI Taxonomy" id="1604897"/>
    <lineage>
        <taxon>Bacteria</taxon>
        <taxon>Bacillati</taxon>
        <taxon>Bacillota</taxon>
        <taxon>Clostridia</taxon>
        <taxon>Eubacteriales</taxon>
        <taxon>Clostridiaceae</taxon>
        <taxon>Clostridium</taxon>
    </lineage>
</organism>
<evidence type="ECO:0000259" key="16">
    <source>
        <dbReference type="Pfam" id="PF00742"/>
    </source>
</evidence>
<feature type="active site" description="Proton donor" evidence="12">
    <location>
        <position position="224"/>
    </location>
</feature>
<dbReference type="Gene3D" id="3.30.360.10">
    <property type="entry name" value="Dihydrodipicolinate Reductase, domain 2"/>
    <property type="match status" value="1"/>
</dbReference>
<accession>A0A6V8SLJ1</accession>
<dbReference type="InterPro" id="IPR001342">
    <property type="entry name" value="HDH_cat"/>
</dbReference>
<dbReference type="PIRSF" id="PIRSF036497">
    <property type="entry name" value="HDH_short"/>
    <property type="match status" value="1"/>
</dbReference>
<dbReference type="EMBL" id="BLZR01000001">
    <property type="protein sequence ID" value="GFP78109.1"/>
    <property type="molecule type" value="Genomic_DNA"/>
</dbReference>
<dbReference type="PANTHER" id="PTHR43331">
    <property type="entry name" value="HOMOSERINE DEHYDROGENASE"/>
    <property type="match status" value="1"/>
</dbReference>
<evidence type="ECO:0000256" key="14">
    <source>
        <dbReference type="RuleBase" id="RU000579"/>
    </source>
</evidence>
<evidence type="ECO:0000256" key="7">
    <source>
        <dbReference type="ARBA" id="ARBA00022697"/>
    </source>
</evidence>
<comment type="caution">
    <text evidence="18">The sequence shown here is derived from an EMBL/GenBank/DDBJ whole genome shotgun (WGS) entry which is preliminary data.</text>
</comment>
<dbReference type="InterPro" id="IPR022697">
    <property type="entry name" value="HDH_short"/>
</dbReference>
<dbReference type="RefSeq" id="WP_183279428.1">
    <property type="nucleotide sequence ID" value="NZ_BLZR01000001.1"/>
</dbReference>
<proteinExistence type="inferred from homology"/>
<dbReference type="Proteomes" id="UP000580568">
    <property type="component" value="Unassembled WGS sequence"/>
</dbReference>
<feature type="domain" description="Homoserine dehydrogenase catalytic" evidence="16">
    <location>
        <begin position="156"/>
        <end position="334"/>
    </location>
</feature>
<comment type="pathway">
    <text evidence="2 14">Amino-acid biosynthesis; L-methionine biosynthesis via de novo pathway; L-homoserine from L-aspartate: step 3/3.</text>
</comment>
<comment type="catalytic activity">
    <reaction evidence="11">
        <text>L-homoserine + NADP(+) = L-aspartate 4-semialdehyde + NADPH + H(+)</text>
        <dbReference type="Rhea" id="RHEA:15761"/>
        <dbReference type="ChEBI" id="CHEBI:15378"/>
        <dbReference type="ChEBI" id="CHEBI:57476"/>
        <dbReference type="ChEBI" id="CHEBI:57783"/>
        <dbReference type="ChEBI" id="CHEBI:58349"/>
        <dbReference type="ChEBI" id="CHEBI:537519"/>
        <dbReference type="EC" id="1.1.1.3"/>
    </reaction>
    <physiologicalReaction direction="right-to-left" evidence="11">
        <dbReference type="Rhea" id="RHEA:15763"/>
    </physiologicalReaction>
</comment>
<dbReference type="PROSITE" id="PS01042">
    <property type="entry name" value="HOMOSER_DHGENASE"/>
    <property type="match status" value="1"/>
</dbReference>
<dbReference type="FunFam" id="3.30.360.10:FF:000005">
    <property type="entry name" value="Homoserine dehydrogenase"/>
    <property type="match status" value="1"/>
</dbReference>
<evidence type="ECO:0000256" key="11">
    <source>
        <dbReference type="ARBA" id="ARBA00048841"/>
    </source>
</evidence>
<keyword evidence="9" id="KW-0915">Sodium</keyword>
<evidence type="ECO:0000256" key="3">
    <source>
        <dbReference type="ARBA" id="ARBA00006753"/>
    </source>
</evidence>
<evidence type="ECO:0000313" key="18">
    <source>
        <dbReference type="EMBL" id="GFP78109.1"/>
    </source>
</evidence>
<evidence type="ECO:0000313" key="19">
    <source>
        <dbReference type="Proteomes" id="UP000580568"/>
    </source>
</evidence>
<evidence type="ECO:0000256" key="12">
    <source>
        <dbReference type="PIRSR" id="PIRSR036497-1"/>
    </source>
</evidence>
<keyword evidence="10 14" id="KW-0486">Methionine biosynthesis</keyword>
<dbReference type="EC" id="1.1.1.3" evidence="4 14"/>
<keyword evidence="13 14" id="KW-0521">NADP</keyword>
<dbReference type="GO" id="GO:0050661">
    <property type="term" value="F:NADP binding"/>
    <property type="evidence" value="ECO:0007669"/>
    <property type="project" value="InterPro"/>
</dbReference>
<dbReference type="InterPro" id="IPR036291">
    <property type="entry name" value="NAD(P)-bd_dom_sf"/>
</dbReference>
<feature type="binding site" evidence="13">
    <location>
        <position position="124"/>
    </location>
    <ligand>
        <name>NADPH</name>
        <dbReference type="ChEBI" id="CHEBI:57783"/>
    </ligand>
</feature>
<protein>
    <recommendedName>
        <fullName evidence="5 14">Homoserine dehydrogenase</fullName>
        <ecNumber evidence="4 14">1.1.1.3</ecNumber>
    </recommendedName>
</protein>
<dbReference type="UniPathway" id="UPA00050">
    <property type="reaction ID" value="UER00063"/>
</dbReference>
<comment type="similarity">
    <text evidence="3 15">Belongs to the homoserine dehydrogenase family.</text>
</comment>
<gene>
    <name evidence="18" type="ORF">bsdtw1_04303</name>
</gene>
<dbReference type="SUPFAM" id="SSF55347">
    <property type="entry name" value="Glyceraldehyde-3-phosphate dehydrogenase-like, C-terminal domain"/>
    <property type="match status" value="1"/>
</dbReference>
<dbReference type="InterPro" id="IPR005106">
    <property type="entry name" value="Asp/hSer_DH_NAD-bd"/>
</dbReference>
<sequence>MKRSIVICGYGNVAVELCKIISKNKNFILNQYDLELQVISVIGAQGQIFEEQGIDLELLVKCGKGSSALKEYAKVKGLNLHGKVIPKGDILVEATPTDLNSGEPGLSYSLEALNQGMDLVFASKGALVTNYKRILDKVKEKGVKLNYSGATAAALPTLDVGENCLSGSNLKSIKGILNGTTNYILSEMTLNKISFEEALEKAQRRGIAEKDPTLDISGFDSACKLVLIVNKVLNKTYDINDVHISGIDKLTNDDIRIAYENGQTIKLIAEASIFDEEISMKVGPVKVLNGKIMASVNGTNKCIIYETDEMGEIFCAGGASDPIGAGAAVLKDIINMYK</sequence>
<dbReference type="AlphaFoldDB" id="A0A6V8SLJ1"/>
<dbReference type="Pfam" id="PF00742">
    <property type="entry name" value="Homoserine_dh"/>
    <property type="match status" value="1"/>
</dbReference>
<feature type="domain" description="Aspartate/homoserine dehydrogenase NAD-binding" evidence="17">
    <location>
        <begin position="9"/>
        <end position="147"/>
    </location>
</feature>
<keyword evidence="6 14" id="KW-0028">Amino-acid biosynthesis</keyword>
<dbReference type="GO" id="GO:0009086">
    <property type="term" value="P:methionine biosynthetic process"/>
    <property type="evidence" value="ECO:0007669"/>
    <property type="project" value="UniProtKB-KW"/>
</dbReference>